<dbReference type="EMBL" id="JABVEC010000017">
    <property type="protein sequence ID" value="MBC6468201.1"/>
    <property type="molecule type" value="Genomic_DNA"/>
</dbReference>
<dbReference type="Pfam" id="PF19054">
    <property type="entry name" value="DUF5753"/>
    <property type="match status" value="1"/>
</dbReference>
<dbReference type="RefSeq" id="WP_187245209.1">
    <property type="nucleotide sequence ID" value="NZ_BAAAOK010000019.1"/>
</dbReference>
<proteinExistence type="predicted"/>
<evidence type="ECO:0000259" key="1">
    <source>
        <dbReference type="PROSITE" id="PS50943"/>
    </source>
</evidence>
<feature type="domain" description="HTH cro/C1-type" evidence="1">
    <location>
        <begin position="21"/>
        <end position="75"/>
    </location>
</feature>
<dbReference type="InterPro" id="IPR001387">
    <property type="entry name" value="Cro/C1-type_HTH"/>
</dbReference>
<protein>
    <submittedName>
        <fullName evidence="2">Helix-turn-helix domain-containing protein</fullName>
    </submittedName>
</protein>
<dbReference type="InterPro" id="IPR010982">
    <property type="entry name" value="Lambda_DNA-bd_dom_sf"/>
</dbReference>
<dbReference type="Gene3D" id="1.10.260.40">
    <property type="entry name" value="lambda repressor-like DNA-binding domains"/>
    <property type="match status" value="1"/>
</dbReference>
<sequence length="276" mass="30234">MPQGPGDLTRDPLIRAFGALLRAHREAAGLSRPQLGDALGCSGQWIGKVESGEKSPSEAFSIDLDTYFKTPVRTFHRMWEESRRAGRHLALPPGFPAFLRLEAEATSVRKFEALLVTGLLQTEAYARDVLRSGQKLDALDQLVASRLDRQAIMERDDPPRLWLLTDETVIRRGIGERAIMHGQLQRLMDVAERPEITIQVIPGDTGSYPGLEGSFTILSFDGAPDVAYLEGAGGHGLLIRKADEVAALAVRFDLIRAAALPERDSLKLIAAVMESA</sequence>
<dbReference type="Pfam" id="PF13560">
    <property type="entry name" value="HTH_31"/>
    <property type="match status" value="1"/>
</dbReference>
<dbReference type="SMART" id="SM00530">
    <property type="entry name" value="HTH_XRE"/>
    <property type="match status" value="1"/>
</dbReference>
<gene>
    <name evidence="2" type="ORF">HKK74_22285</name>
</gene>
<name>A0ABR7LTS4_9ACTN</name>
<dbReference type="SUPFAM" id="SSF47413">
    <property type="entry name" value="lambda repressor-like DNA-binding domains"/>
    <property type="match status" value="1"/>
</dbReference>
<dbReference type="CDD" id="cd00093">
    <property type="entry name" value="HTH_XRE"/>
    <property type="match status" value="1"/>
</dbReference>
<accession>A0ABR7LTS4</accession>
<evidence type="ECO:0000313" key="3">
    <source>
        <dbReference type="Proteomes" id="UP000805614"/>
    </source>
</evidence>
<organism evidence="2 3">
    <name type="scientific">Actinomadura alba</name>
    <dbReference type="NCBI Taxonomy" id="406431"/>
    <lineage>
        <taxon>Bacteria</taxon>
        <taxon>Bacillati</taxon>
        <taxon>Actinomycetota</taxon>
        <taxon>Actinomycetes</taxon>
        <taxon>Streptosporangiales</taxon>
        <taxon>Thermomonosporaceae</taxon>
        <taxon>Actinomadura</taxon>
    </lineage>
</organism>
<evidence type="ECO:0000313" key="2">
    <source>
        <dbReference type="EMBL" id="MBC6468201.1"/>
    </source>
</evidence>
<keyword evidence="3" id="KW-1185">Reference proteome</keyword>
<comment type="caution">
    <text evidence="2">The sequence shown here is derived from an EMBL/GenBank/DDBJ whole genome shotgun (WGS) entry which is preliminary data.</text>
</comment>
<dbReference type="InterPro" id="IPR043917">
    <property type="entry name" value="DUF5753"/>
</dbReference>
<dbReference type="Proteomes" id="UP000805614">
    <property type="component" value="Unassembled WGS sequence"/>
</dbReference>
<reference evidence="2 3" key="1">
    <citation type="submission" date="2020-06" db="EMBL/GenBank/DDBJ databases">
        <title>Actinomadura xiongansis sp. nov., isolated from soil of Baiyangdian.</title>
        <authorList>
            <person name="Zhang X."/>
        </authorList>
    </citation>
    <scope>NUCLEOTIDE SEQUENCE [LARGE SCALE GENOMIC DNA]</scope>
    <source>
        <strain evidence="2 3">HBUM206468</strain>
    </source>
</reference>
<dbReference type="PROSITE" id="PS50943">
    <property type="entry name" value="HTH_CROC1"/>
    <property type="match status" value="1"/>
</dbReference>